<dbReference type="GO" id="GO:0005615">
    <property type="term" value="C:extracellular space"/>
    <property type="evidence" value="ECO:0007669"/>
    <property type="project" value="TreeGrafter"/>
</dbReference>
<proteinExistence type="inferred from homology"/>
<keyword evidence="5 9" id="KW-0720">Serine protease</keyword>
<sequence>MMLYRVLSLWIVIILPLYLQAGDCTEIIGGHEVDAHSIPYIALLEDSKNNLVCGGMLIHKKWVLTAAHCQLPWGFSWQRDIQKVHLGLHSLKNASASIKSIKVVKNVPHPDYSAKTHQHDIMLLKLEKSVKETKNVRIKPLPKPVPDIKAETKCFVAGWGDTEEGGAQSDVLLSVNVTVIDRKKCSEKYKKYRPITNEMLCAGYKKNDSPADACQGDSGGPLVCGVDKELRGVVSSGKGCGREEFPGVYTFISKYDEWIKETIRTSE</sequence>
<dbReference type="Ensembl" id="ENSELUT00000100502.1">
    <property type="protein sequence ID" value="ENSELUP00000090122.1"/>
    <property type="gene ID" value="ENSELUG00000043632.1"/>
</dbReference>
<dbReference type="Proteomes" id="UP000265140">
    <property type="component" value="Chromosome 13"/>
</dbReference>
<keyword evidence="6" id="KW-1015">Disulfide bond</keyword>
<dbReference type="GO" id="GO:0006508">
    <property type="term" value="P:proteolysis"/>
    <property type="evidence" value="ECO:0007669"/>
    <property type="project" value="UniProtKB-KW"/>
</dbReference>
<dbReference type="PANTHER" id="PTHR24264">
    <property type="entry name" value="TRYPSIN-RELATED"/>
    <property type="match status" value="1"/>
</dbReference>
<dbReference type="SMART" id="SM00020">
    <property type="entry name" value="Tryp_SPc"/>
    <property type="match status" value="1"/>
</dbReference>
<dbReference type="InterPro" id="IPR018114">
    <property type="entry name" value="TRYPSIN_HIS"/>
</dbReference>
<dbReference type="CDD" id="cd00190">
    <property type="entry name" value="Tryp_SPc"/>
    <property type="match status" value="1"/>
</dbReference>
<dbReference type="InterPro" id="IPR050127">
    <property type="entry name" value="Serine_Proteases_S1"/>
</dbReference>
<evidence type="ECO:0000256" key="5">
    <source>
        <dbReference type="ARBA" id="ARBA00022825"/>
    </source>
</evidence>
<protein>
    <recommendedName>
        <fullName evidence="8">trypsin</fullName>
        <ecNumber evidence="8">3.4.21.4</ecNumber>
    </recommendedName>
</protein>
<evidence type="ECO:0000256" key="3">
    <source>
        <dbReference type="ARBA" id="ARBA00022670"/>
    </source>
</evidence>
<dbReference type="GeneTree" id="ENSGT00940000162161"/>
<dbReference type="EC" id="3.4.21.4" evidence="8"/>
<evidence type="ECO:0000256" key="9">
    <source>
        <dbReference type="RuleBase" id="RU363034"/>
    </source>
</evidence>
<organism evidence="12 13">
    <name type="scientific">Esox lucius</name>
    <name type="common">Northern pike</name>
    <dbReference type="NCBI Taxonomy" id="8010"/>
    <lineage>
        <taxon>Eukaryota</taxon>
        <taxon>Metazoa</taxon>
        <taxon>Chordata</taxon>
        <taxon>Craniata</taxon>
        <taxon>Vertebrata</taxon>
        <taxon>Euteleostomi</taxon>
        <taxon>Actinopterygii</taxon>
        <taxon>Neopterygii</taxon>
        <taxon>Teleostei</taxon>
        <taxon>Protacanthopterygii</taxon>
        <taxon>Esociformes</taxon>
        <taxon>Esocidae</taxon>
        <taxon>Esox</taxon>
    </lineage>
</organism>
<dbReference type="InterPro" id="IPR043504">
    <property type="entry name" value="Peptidase_S1_PA_chymotrypsin"/>
</dbReference>
<gene>
    <name evidence="12" type="primary">GZMA</name>
</gene>
<evidence type="ECO:0000259" key="11">
    <source>
        <dbReference type="PROSITE" id="PS50240"/>
    </source>
</evidence>
<evidence type="ECO:0000313" key="13">
    <source>
        <dbReference type="Proteomes" id="UP000265140"/>
    </source>
</evidence>
<evidence type="ECO:0000256" key="7">
    <source>
        <dbReference type="ARBA" id="ARBA00036320"/>
    </source>
</evidence>
<dbReference type="SUPFAM" id="SSF50494">
    <property type="entry name" value="Trypsin-like serine proteases"/>
    <property type="match status" value="1"/>
</dbReference>
<dbReference type="FunFam" id="2.40.10.10:FF:000077">
    <property type="entry name" value="Predicted protein"/>
    <property type="match status" value="1"/>
</dbReference>
<dbReference type="GO" id="GO:0004252">
    <property type="term" value="F:serine-type endopeptidase activity"/>
    <property type="evidence" value="ECO:0007669"/>
    <property type="project" value="UniProtKB-EC"/>
</dbReference>
<keyword evidence="13" id="KW-1185">Reference proteome</keyword>
<dbReference type="Pfam" id="PF00089">
    <property type="entry name" value="Trypsin"/>
    <property type="match status" value="1"/>
</dbReference>
<feature type="domain" description="Peptidase S1" evidence="11">
    <location>
        <begin position="27"/>
        <end position="264"/>
    </location>
</feature>
<reference evidence="12" key="2">
    <citation type="submission" date="2025-08" db="UniProtKB">
        <authorList>
            <consortium name="Ensembl"/>
        </authorList>
    </citation>
    <scope>IDENTIFICATION</scope>
</reference>
<dbReference type="PROSITE" id="PS50240">
    <property type="entry name" value="TRYPSIN_DOM"/>
    <property type="match status" value="1"/>
</dbReference>
<feature type="signal peptide" evidence="10">
    <location>
        <begin position="1"/>
        <end position="24"/>
    </location>
</feature>
<dbReference type="AlphaFoldDB" id="A0AAY5KUC9"/>
<dbReference type="Gene3D" id="2.40.10.10">
    <property type="entry name" value="Trypsin-like serine proteases"/>
    <property type="match status" value="1"/>
</dbReference>
<evidence type="ECO:0000256" key="2">
    <source>
        <dbReference type="ARBA" id="ARBA00007664"/>
    </source>
</evidence>
<dbReference type="InterPro" id="IPR033116">
    <property type="entry name" value="TRYPSIN_SER"/>
</dbReference>
<evidence type="ECO:0000256" key="4">
    <source>
        <dbReference type="ARBA" id="ARBA00022801"/>
    </source>
</evidence>
<comment type="catalytic activity">
    <reaction evidence="7">
        <text>Preferential cleavage: Arg-|-Xaa, Lys-|-Xaa.</text>
        <dbReference type="EC" id="3.4.21.4"/>
    </reaction>
</comment>
<dbReference type="InterPro" id="IPR001314">
    <property type="entry name" value="Peptidase_S1A"/>
</dbReference>
<dbReference type="PROSITE" id="PS00135">
    <property type="entry name" value="TRYPSIN_SER"/>
    <property type="match status" value="1"/>
</dbReference>
<comment type="subcellular location">
    <subcellularLocation>
        <location evidence="1">Secreted</location>
        <location evidence="1">Extracellular space</location>
    </subcellularLocation>
</comment>
<evidence type="ECO:0000256" key="1">
    <source>
        <dbReference type="ARBA" id="ARBA00004239"/>
    </source>
</evidence>
<evidence type="ECO:0000256" key="6">
    <source>
        <dbReference type="ARBA" id="ARBA00023157"/>
    </source>
</evidence>
<evidence type="ECO:0000313" key="12">
    <source>
        <dbReference type="Ensembl" id="ENSELUP00000090122.1"/>
    </source>
</evidence>
<feature type="chain" id="PRO_5044286442" description="trypsin" evidence="10">
    <location>
        <begin position="25"/>
        <end position="267"/>
    </location>
</feature>
<keyword evidence="10" id="KW-0732">Signal</keyword>
<dbReference type="PANTHER" id="PTHR24264:SF20">
    <property type="entry name" value="TRYPSIN-LIKE"/>
    <property type="match status" value="1"/>
</dbReference>
<accession>A0AAY5KUC9</accession>
<comment type="similarity">
    <text evidence="2">Belongs to the peptidase S1 family.</text>
</comment>
<reference evidence="12 13" key="1">
    <citation type="submission" date="2020-02" db="EMBL/GenBank/DDBJ databases">
        <title>Esox lucius (northern pike) genome, fEsoLuc1, primary haplotype.</title>
        <authorList>
            <person name="Myers G."/>
            <person name="Karagic N."/>
            <person name="Meyer A."/>
            <person name="Pippel M."/>
            <person name="Reichard M."/>
            <person name="Winkler S."/>
            <person name="Tracey A."/>
            <person name="Sims Y."/>
            <person name="Howe K."/>
            <person name="Rhie A."/>
            <person name="Formenti G."/>
            <person name="Durbin R."/>
            <person name="Fedrigo O."/>
            <person name="Jarvis E.D."/>
        </authorList>
    </citation>
    <scope>NUCLEOTIDE SEQUENCE [LARGE SCALE GENOMIC DNA]</scope>
</reference>
<evidence type="ECO:0000256" key="10">
    <source>
        <dbReference type="SAM" id="SignalP"/>
    </source>
</evidence>
<reference evidence="12" key="3">
    <citation type="submission" date="2025-09" db="UniProtKB">
        <authorList>
            <consortium name="Ensembl"/>
        </authorList>
    </citation>
    <scope>IDENTIFICATION</scope>
</reference>
<dbReference type="InterPro" id="IPR001254">
    <property type="entry name" value="Trypsin_dom"/>
</dbReference>
<name>A0AAY5KUC9_ESOLU</name>
<evidence type="ECO:0000256" key="8">
    <source>
        <dbReference type="ARBA" id="ARBA00038868"/>
    </source>
</evidence>
<keyword evidence="4 9" id="KW-0378">Hydrolase</keyword>
<dbReference type="PROSITE" id="PS00134">
    <property type="entry name" value="TRYPSIN_HIS"/>
    <property type="match status" value="1"/>
</dbReference>
<keyword evidence="3 9" id="KW-0645">Protease</keyword>
<dbReference type="InterPro" id="IPR009003">
    <property type="entry name" value="Peptidase_S1_PA"/>
</dbReference>
<dbReference type="PRINTS" id="PR00722">
    <property type="entry name" value="CHYMOTRYPSIN"/>
</dbReference>